<evidence type="ECO:0000313" key="3">
    <source>
        <dbReference type="Proteomes" id="UP000231843"/>
    </source>
</evidence>
<name>A0A2M9ZU90_9LEPT</name>
<accession>A0A2M9ZU90</accession>
<evidence type="ECO:0000313" key="2">
    <source>
        <dbReference type="EMBL" id="PJZ75531.1"/>
    </source>
</evidence>
<sequence length="364" mass="41585">MCKPLLARYIILFLITSSLSFCASEAFIEYKPILSSSPCNKTWKTLENLCDEDLEDLTSSFDFWKGIEPEKISSEHFKELLRKGNSIDSLSVAYFQAWANLPRSSAILEFLKNRKKIDQQTILERKKYFVAIIPGMFYKDNPITGADGAPVRYILDSQGVPNGNIPIDQVGSLEENSEQICNFIKNYNRQEYLILYSTSKGGSDFKYAVSKCGKENYFSKVKAWLNVAGLLRGTPLMTHRTDSFIKRFFLRVGIPLYGYRFDSLYELRKSEDSPLATEVRTPSSMYVLNVLGIPMTRHITFRGFPNYSELAMYGPNDGLTLLPDAIQAGGDVFPLWANDHYFLKFRDPSMFLGVLDWVIQNIKK</sequence>
<evidence type="ECO:0000256" key="1">
    <source>
        <dbReference type="SAM" id="SignalP"/>
    </source>
</evidence>
<reference evidence="2 3" key="1">
    <citation type="submission" date="2017-07" db="EMBL/GenBank/DDBJ databases">
        <title>Leptospira spp. isolated from tropical soils.</title>
        <authorList>
            <person name="Thibeaux R."/>
            <person name="Iraola G."/>
            <person name="Ferres I."/>
            <person name="Bierque E."/>
            <person name="Girault D."/>
            <person name="Soupe-Gilbert M.-E."/>
            <person name="Picardeau M."/>
            <person name="Goarant C."/>
        </authorList>
    </citation>
    <scope>NUCLEOTIDE SEQUENCE [LARGE SCALE GENOMIC DNA]</scope>
    <source>
        <strain evidence="2 3">ES4-C-A1</strain>
    </source>
</reference>
<feature type="signal peptide" evidence="1">
    <location>
        <begin position="1"/>
        <end position="23"/>
    </location>
</feature>
<dbReference type="EMBL" id="NPEA01000012">
    <property type="protein sequence ID" value="PJZ75531.1"/>
    <property type="molecule type" value="Genomic_DNA"/>
</dbReference>
<keyword evidence="3" id="KW-1185">Reference proteome</keyword>
<organism evidence="2 3">
    <name type="scientific">Leptospira neocaledonica</name>
    <dbReference type="NCBI Taxonomy" id="2023192"/>
    <lineage>
        <taxon>Bacteria</taxon>
        <taxon>Pseudomonadati</taxon>
        <taxon>Spirochaetota</taxon>
        <taxon>Spirochaetia</taxon>
        <taxon>Leptospirales</taxon>
        <taxon>Leptospiraceae</taxon>
        <taxon>Leptospira</taxon>
    </lineage>
</organism>
<dbReference type="Proteomes" id="UP000231843">
    <property type="component" value="Unassembled WGS sequence"/>
</dbReference>
<proteinExistence type="predicted"/>
<feature type="chain" id="PRO_5014980930" evidence="1">
    <location>
        <begin position="24"/>
        <end position="364"/>
    </location>
</feature>
<gene>
    <name evidence="2" type="ORF">CH365_18620</name>
</gene>
<protein>
    <submittedName>
        <fullName evidence="2">Uncharacterized protein</fullName>
    </submittedName>
</protein>
<comment type="caution">
    <text evidence="2">The sequence shown here is derived from an EMBL/GenBank/DDBJ whole genome shotgun (WGS) entry which is preliminary data.</text>
</comment>
<keyword evidence="1" id="KW-0732">Signal</keyword>
<dbReference type="AlphaFoldDB" id="A0A2M9ZU90"/>